<name>A0A5B8Z7E7_CYTDA</name>
<dbReference type="NCBIfam" id="TIGR02904">
    <property type="entry name" value="spore_ysxE"/>
    <property type="match status" value="1"/>
</dbReference>
<keyword evidence="2" id="KW-0946">Virion</keyword>
<keyword evidence="3" id="KW-1185">Reference proteome</keyword>
<dbReference type="InterPro" id="IPR014253">
    <property type="entry name" value="Spore_coat_YsxE"/>
</dbReference>
<organism evidence="2 3">
    <name type="scientific">Cytobacillus dafuensis</name>
    <name type="common">Bacillus dafuensis</name>
    <dbReference type="NCBI Taxonomy" id="1742359"/>
    <lineage>
        <taxon>Bacteria</taxon>
        <taxon>Bacillati</taxon>
        <taxon>Bacillota</taxon>
        <taxon>Bacilli</taxon>
        <taxon>Bacillales</taxon>
        <taxon>Bacillaceae</taxon>
        <taxon>Cytobacillus</taxon>
    </lineage>
</organism>
<dbReference type="GO" id="GO:0042601">
    <property type="term" value="C:endospore-forming forespore"/>
    <property type="evidence" value="ECO:0007669"/>
    <property type="project" value="TreeGrafter"/>
</dbReference>
<feature type="region of interest" description="Disordered" evidence="1">
    <location>
        <begin position="336"/>
        <end position="356"/>
    </location>
</feature>
<dbReference type="PANTHER" id="PTHR39179:SF3">
    <property type="entry name" value="COTS-RELATED PROTEIN"/>
    <property type="match status" value="1"/>
</dbReference>
<dbReference type="SUPFAM" id="SSF56112">
    <property type="entry name" value="Protein kinase-like (PK-like)"/>
    <property type="match status" value="1"/>
</dbReference>
<proteinExistence type="predicted"/>
<evidence type="ECO:0000313" key="2">
    <source>
        <dbReference type="EMBL" id="QED48811.1"/>
    </source>
</evidence>
<dbReference type="EMBL" id="CP042593">
    <property type="protein sequence ID" value="QED48811.1"/>
    <property type="molecule type" value="Genomic_DNA"/>
</dbReference>
<dbReference type="Gene3D" id="3.90.1200.10">
    <property type="match status" value="1"/>
</dbReference>
<dbReference type="KEGG" id="bda:FSZ17_16980"/>
<dbReference type="InterPro" id="IPR047175">
    <property type="entry name" value="CotS-like"/>
</dbReference>
<dbReference type="PANTHER" id="PTHR39179">
    <property type="entry name" value="SPORE COAT PROTEIN I"/>
    <property type="match status" value="1"/>
</dbReference>
<accession>A0A5B8Z7E7</accession>
<keyword evidence="2" id="KW-0167">Capsid protein</keyword>
<dbReference type="STRING" id="1742359.GCA_001439625_02566"/>
<protein>
    <submittedName>
        <fullName evidence="2">Spore coat protein YsxE</fullName>
    </submittedName>
</protein>
<dbReference type="OrthoDB" id="2379727at2"/>
<sequence>MYEKNRLNRVYPILKQYALEPHFVEEYGLVQKIYTNKGIFAMKKINPKHGGDFIRHVQDLYQKGYNRIVPIFPTVDGRYAVLHENEMYYLMPWLANEEKENRYERHHQLFRELARLHSLSSKEITIKKEERTEHYEKTLQEWEKELEFLEGFLETCEQREYMSPFELSYILSYHDIYQALNFSIKKLKDWYEKTKDSEKARIVTVHGKISTEHFLYNEKGYGYFSNFERAKQGSPIHDILPFLSRTLKSYPKRSEECIEWIYTYLKFSPFKEDEFLLFQSYFAHPGAVMRSAERYFKNRYGNGERKSTLHFQKQYWLLKNTEYVLMRMEEIERQKAEAKAAAQPKEEVQPKEEAQN</sequence>
<dbReference type="Proteomes" id="UP000321555">
    <property type="component" value="Chromosome"/>
</dbReference>
<dbReference type="RefSeq" id="WP_057771797.1">
    <property type="nucleotide sequence ID" value="NZ_CP042593.1"/>
</dbReference>
<evidence type="ECO:0000313" key="3">
    <source>
        <dbReference type="Proteomes" id="UP000321555"/>
    </source>
</evidence>
<reference evidence="3" key="1">
    <citation type="submission" date="2019-08" db="EMBL/GenBank/DDBJ databases">
        <authorList>
            <person name="Zheng X."/>
        </authorList>
    </citation>
    <scope>NUCLEOTIDE SEQUENCE [LARGE SCALE GENOMIC DNA]</scope>
    <source>
        <strain evidence="3">FJAT-25496</strain>
    </source>
</reference>
<gene>
    <name evidence="2" type="primary">ysxE</name>
    <name evidence="2" type="ORF">FSZ17_16980</name>
</gene>
<dbReference type="InterPro" id="IPR011009">
    <property type="entry name" value="Kinase-like_dom_sf"/>
</dbReference>
<dbReference type="AlphaFoldDB" id="A0A5B8Z7E7"/>
<dbReference type="Gene3D" id="3.30.200.20">
    <property type="entry name" value="Phosphorylase Kinase, domain 1"/>
    <property type="match status" value="1"/>
</dbReference>
<evidence type="ECO:0000256" key="1">
    <source>
        <dbReference type="SAM" id="MobiDB-lite"/>
    </source>
</evidence>